<dbReference type="Proteomes" id="UP001160334">
    <property type="component" value="Unassembled WGS sequence"/>
</dbReference>
<accession>A0ABT6M513</accession>
<dbReference type="RefSeq" id="WP_280758757.1">
    <property type="nucleotide sequence ID" value="NZ_JARXVC010000001.1"/>
</dbReference>
<protein>
    <submittedName>
        <fullName evidence="1">Uncharacterized protein</fullName>
    </submittedName>
</protein>
<evidence type="ECO:0000313" key="2">
    <source>
        <dbReference type="Proteomes" id="UP001160334"/>
    </source>
</evidence>
<sequence>MHWVIGVASLVVVLVVLAVACDRFALWAARRGWIYWRKHRPTASGGAVVGPFGEILSLLAPSYRHAVEESQSKATLRVDQATGDGNFVDLENLTARIVFPRDVSPATPRSPRPPRSS</sequence>
<gene>
    <name evidence="1" type="ORF">M2280_000597</name>
</gene>
<evidence type="ECO:0000313" key="1">
    <source>
        <dbReference type="EMBL" id="MDH6279392.1"/>
    </source>
</evidence>
<reference evidence="1 2" key="1">
    <citation type="submission" date="2023-04" db="EMBL/GenBank/DDBJ databases">
        <title>Forest soil microbial communities from Buena Vista Peninsula, Colon Province, Panama.</title>
        <authorList>
            <person name="Bouskill N."/>
        </authorList>
    </citation>
    <scope>NUCLEOTIDE SEQUENCE [LARGE SCALE GENOMIC DNA]</scope>
    <source>
        <strain evidence="1 2">CFH S0262</strain>
    </source>
</reference>
<dbReference type="EMBL" id="JARXVC010000001">
    <property type="protein sequence ID" value="MDH6279392.1"/>
    <property type="molecule type" value="Genomic_DNA"/>
</dbReference>
<keyword evidence="2" id="KW-1185">Reference proteome</keyword>
<name>A0ABT6M513_9NOCA</name>
<comment type="caution">
    <text evidence="1">The sequence shown here is derived from an EMBL/GenBank/DDBJ whole genome shotgun (WGS) entry which is preliminary data.</text>
</comment>
<organism evidence="1 2">
    <name type="scientific">Prescottella agglutinans</name>
    <dbReference type="NCBI Taxonomy" id="1644129"/>
    <lineage>
        <taxon>Bacteria</taxon>
        <taxon>Bacillati</taxon>
        <taxon>Actinomycetota</taxon>
        <taxon>Actinomycetes</taxon>
        <taxon>Mycobacteriales</taxon>
        <taxon>Nocardiaceae</taxon>
        <taxon>Prescottella</taxon>
    </lineage>
</organism>
<proteinExistence type="predicted"/>